<name>A0A914HS23_GLORO</name>
<feature type="domain" description="Integrase catalytic" evidence="2">
    <location>
        <begin position="442"/>
        <end position="603"/>
    </location>
</feature>
<evidence type="ECO:0000259" key="2">
    <source>
        <dbReference type="PROSITE" id="PS50994"/>
    </source>
</evidence>
<feature type="region of interest" description="Disordered" evidence="1">
    <location>
        <begin position="350"/>
        <end position="388"/>
    </location>
</feature>
<dbReference type="AlphaFoldDB" id="A0A914HS23"/>
<dbReference type="Gene3D" id="3.30.420.10">
    <property type="entry name" value="Ribonuclease H-like superfamily/Ribonuclease H"/>
    <property type="match status" value="1"/>
</dbReference>
<feature type="compositionally biased region" description="Basic and acidic residues" evidence="1">
    <location>
        <begin position="601"/>
        <end position="619"/>
    </location>
</feature>
<feature type="region of interest" description="Disordered" evidence="1">
    <location>
        <begin position="598"/>
        <end position="619"/>
    </location>
</feature>
<dbReference type="WBParaSite" id="Gr19_v10_g3429.t1">
    <property type="protein sequence ID" value="Gr19_v10_g3429.t1"/>
    <property type="gene ID" value="Gr19_v10_g3429"/>
</dbReference>
<dbReference type="InterPro" id="IPR001584">
    <property type="entry name" value="Integrase_cat-core"/>
</dbReference>
<organism evidence="3 4">
    <name type="scientific">Globodera rostochiensis</name>
    <name type="common">Golden nematode worm</name>
    <name type="synonym">Heterodera rostochiensis</name>
    <dbReference type="NCBI Taxonomy" id="31243"/>
    <lineage>
        <taxon>Eukaryota</taxon>
        <taxon>Metazoa</taxon>
        <taxon>Ecdysozoa</taxon>
        <taxon>Nematoda</taxon>
        <taxon>Chromadorea</taxon>
        <taxon>Rhabditida</taxon>
        <taxon>Tylenchina</taxon>
        <taxon>Tylenchomorpha</taxon>
        <taxon>Tylenchoidea</taxon>
        <taxon>Heteroderidae</taxon>
        <taxon>Heteroderinae</taxon>
        <taxon>Globodera</taxon>
    </lineage>
</organism>
<dbReference type="InterPro" id="IPR036397">
    <property type="entry name" value="RNaseH_sf"/>
</dbReference>
<evidence type="ECO:0000313" key="3">
    <source>
        <dbReference type="Proteomes" id="UP000887572"/>
    </source>
</evidence>
<dbReference type="GO" id="GO:0003676">
    <property type="term" value="F:nucleic acid binding"/>
    <property type="evidence" value="ECO:0007669"/>
    <property type="project" value="InterPro"/>
</dbReference>
<dbReference type="Proteomes" id="UP000887572">
    <property type="component" value="Unplaced"/>
</dbReference>
<accession>A0A914HS23</accession>
<evidence type="ECO:0000256" key="1">
    <source>
        <dbReference type="SAM" id="MobiDB-lite"/>
    </source>
</evidence>
<dbReference type="SUPFAM" id="SSF53098">
    <property type="entry name" value="Ribonuclease H-like"/>
    <property type="match status" value="1"/>
</dbReference>
<dbReference type="GO" id="GO:0015074">
    <property type="term" value="P:DNA integration"/>
    <property type="evidence" value="ECO:0007669"/>
    <property type="project" value="InterPro"/>
</dbReference>
<proteinExistence type="predicted"/>
<dbReference type="PANTHER" id="PTHR46585:SF1">
    <property type="entry name" value="CHROMO DOMAIN-CONTAINING PROTEIN"/>
    <property type="match status" value="1"/>
</dbReference>
<evidence type="ECO:0000313" key="4">
    <source>
        <dbReference type="WBParaSite" id="Gr19_v10_g3429.t1"/>
    </source>
</evidence>
<dbReference type="InterPro" id="IPR012337">
    <property type="entry name" value="RNaseH-like_sf"/>
</dbReference>
<protein>
    <submittedName>
        <fullName evidence="4">Integrase catalytic domain-containing protein</fullName>
    </submittedName>
</protein>
<keyword evidence="3" id="KW-1185">Reference proteome</keyword>
<dbReference type="PROSITE" id="PS50994">
    <property type="entry name" value="INTEGRASE"/>
    <property type="match status" value="1"/>
</dbReference>
<sequence>MDYPRINERELKFPIPSGIIVSGPSSSGKTQLVLRLLSCADEMFAPPPKAIVWAYGEYSAQIPELERQGIIVHAGPPSDEMLNKLPKPFLIVYDDLMGEIDAKKLADLYTKKSHHNNFAVIFLTQNLFDKAMRVPRSNAQYIFLMRAPNDMLSIRNLATQIFPREQGFLIDAYKQACAEPYGYLLKQLIGQRVLENYEYLKTLGKTSSQKKIRHLLSSAGCEELLTPRDICSRAEKMANKLILLPIEHYRGLVAAREKVDDDVTEQSNFGFVKQQFEKAKRKRAANVSEKSAMYNQQLRRYLKLRKEVKDKPVKVQLSNGMRLMTKPPATGVQLKPGPEEVEETIVIGGSEADDDEPAAISSPKFSTPKEVEAGPEPRGSRKRDLKKQEIMAKKEKLLSIIKSNPTRFGVNARDKIINPSTGREFVDFDLARAIERLVNPRPENAPSPSDVQADLADFQALSRKNLGNRYLLLAVDVLSRRMFGAPVKSKKPADMKRAFEELFGQMPKLPETLYTDRGLEFVAKPLKEFYAEKGIKKFETSSKKKAAVAERAIRTLKTRLYKYFSAKNTSTWVDVLAKFLAAINNSVCRATGLKPNDIDEQNAREQEAKDQIRGKCPDP</sequence>
<dbReference type="PANTHER" id="PTHR46585">
    <property type="entry name" value="INTEGRASE CORE DOMAIN CONTAINING PROTEIN"/>
    <property type="match status" value="1"/>
</dbReference>
<reference evidence="4" key="1">
    <citation type="submission" date="2022-11" db="UniProtKB">
        <authorList>
            <consortium name="WormBaseParasite"/>
        </authorList>
    </citation>
    <scope>IDENTIFICATION</scope>
</reference>